<feature type="transmembrane region" description="Helical" evidence="1">
    <location>
        <begin position="47"/>
        <end position="67"/>
    </location>
</feature>
<evidence type="ECO:0000256" key="1">
    <source>
        <dbReference type="SAM" id="Phobius"/>
    </source>
</evidence>
<keyword evidence="1" id="KW-1133">Transmembrane helix</keyword>
<reference evidence="2" key="1">
    <citation type="submission" date="2021-09" db="EMBL/GenBank/DDBJ databases">
        <authorList>
            <consortium name="AG Swart"/>
            <person name="Singh M."/>
            <person name="Singh A."/>
            <person name="Seah K."/>
            <person name="Emmerich C."/>
        </authorList>
    </citation>
    <scope>NUCLEOTIDE SEQUENCE</scope>
    <source>
        <strain evidence="2">ATCC30299</strain>
    </source>
</reference>
<protein>
    <submittedName>
        <fullName evidence="2">Uncharacterized protein</fullName>
    </submittedName>
</protein>
<sequence length="68" mass="8214">MVNTSNIPEYRIINFLMPIKKKLVAFYLNIIEITIDQVLKIKSILRFLILIVKTFLNLFNKLFYIFYL</sequence>
<keyword evidence="3" id="KW-1185">Reference proteome</keyword>
<organism evidence="2 3">
    <name type="scientific">Blepharisma stoltei</name>
    <dbReference type="NCBI Taxonomy" id="1481888"/>
    <lineage>
        <taxon>Eukaryota</taxon>
        <taxon>Sar</taxon>
        <taxon>Alveolata</taxon>
        <taxon>Ciliophora</taxon>
        <taxon>Postciliodesmatophora</taxon>
        <taxon>Heterotrichea</taxon>
        <taxon>Heterotrichida</taxon>
        <taxon>Blepharismidae</taxon>
        <taxon>Blepharisma</taxon>
    </lineage>
</organism>
<gene>
    <name evidence="2" type="ORF">BSTOLATCC_MIC52437</name>
</gene>
<name>A0AAU9JZY1_9CILI</name>
<keyword evidence="1" id="KW-0812">Transmembrane</keyword>
<accession>A0AAU9JZY1</accession>
<proteinExistence type="predicted"/>
<comment type="caution">
    <text evidence="2">The sequence shown here is derived from an EMBL/GenBank/DDBJ whole genome shotgun (WGS) entry which is preliminary data.</text>
</comment>
<dbReference type="AlphaFoldDB" id="A0AAU9JZY1"/>
<dbReference type="EMBL" id="CAJZBQ010000052">
    <property type="protein sequence ID" value="CAG9331031.1"/>
    <property type="molecule type" value="Genomic_DNA"/>
</dbReference>
<evidence type="ECO:0000313" key="3">
    <source>
        <dbReference type="Proteomes" id="UP001162131"/>
    </source>
</evidence>
<dbReference type="Proteomes" id="UP001162131">
    <property type="component" value="Unassembled WGS sequence"/>
</dbReference>
<evidence type="ECO:0000313" key="2">
    <source>
        <dbReference type="EMBL" id="CAG9331031.1"/>
    </source>
</evidence>
<keyword evidence="1" id="KW-0472">Membrane</keyword>